<gene>
    <name evidence="1" type="ORF">FY528_00790</name>
</gene>
<dbReference type="Proteomes" id="UP000322791">
    <property type="component" value="Unassembled WGS sequence"/>
</dbReference>
<proteinExistence type="predicted"/>
<comment type="caution">
    <text evidence="1">The sequence shown here is derived from an EMBL/GenBank/DDBJ whole genome shotgun (WGS) entry which is preliminary data.</text>
</comment>
<name>A0A5D6VHU0_9BACT</name>
<dbReference type="RefSeq" id="WP_149069082.1">
    <property type="nucleotide sequence ID" value="NZ_VTHL01000001.1"/>
</dbReference>
<sequence length="109" mass="11518">MDHAPNHAGRLEAANNAFGNSINHGHLNGSEIMEALDAWQHTSSGGLNTNVEALRSQLQNGDKLAAAHTLQLLGEEASRSAANLHDGFGDQLRHLGQLLVTAAGNMKMS</sequence>
<evidence type="ECO:0000313" key="1">
    <source>
        <dbReference type="EMBL" id="TYZ14298.1"/>
    </source>
</evidence>
<dbReference type="AlphaFoldDB" id="A0A5D6VHU0"/>
<reference evidence="1 2" key="1">
    <citation type="submission" date="2019-08" db="EMBL/GenBank/DDBJ databases">
        <authorList>
            <person name="Seo M.-J."/>
        </authorList>
    </citation>
    <scope>NUCLEOTIDE SEQUENCE [LARGE SCALE GENOMIC DNA]</scope>
    <source>
        <strain evidence="1 2">KIGAM108</strain>
    </source>
</reference>
<keyword evidence="2" id="KW-1185">Reference proteome</keyword>
<organism evidence="1 2">
    <name type="scientific">Hymenobacter lutimineralis</name>
    <dbReference type="NCBI Taxonomy" id="2606448"/>
    <lineage>
        <taxon>Bacteria</taxon>
        <taxon>Pseudomonadati</taxon>
        <taxon>Bacteroidota</taxon>
        <taxon>Cytophagia</taxon>
        <taxon>Cytophagales</taxon>
        <taxon>Hymenobacteraceae</taxon>
        <taxon>Hymenobacter</taxon>
    </lineage>
</organism>
<protein>
    <submittedName>
        <fullName evidence="1">Uncharacterized protein</fullName>
    </submittedName>
</protein>
<dbReference type="EMBL" id="VTHL01000001">
    <property type="protein sequence ID" value="TYZ14298.1"/>
    <property type="molecule type" value="Genomic_DNA"/>
</dbReference>
<evidence type="ECO:0000313" key="2">
    <source>
        <dbReference type="Proteomes" id="UP000322791"/>
    </source>
</evidence>
<accession>A0A5D6VHU0</accession>